<dbReference type="OrthoDB" id="3231188at2759"/>
<feature type="compositionally biased region" description="Polar residues" evidence="2">
    <location>
        <begin position="1"/>
        <end position="12"/>
    </location>
</feature>
<organism evidence="3 4">
    <name type="scientific">Suillus discolor</name>
    <dbReference type="NCBI Taxonomy" id="1912936"/>
    <lineage>
        <taxon>Eukaryota</taxon>
        <taxon>Fungi</taxon>
        <taxon>Dikarya</taxon>
        <taxon>Basidiomycota</taxon>
        <taxon>Agaricomycotina</taxon>
        <taxon>Agaricomycetes</taxon>
        <taxon>Agaricomycetidae</taxon>
        <taxon>Boletales</taxon>
        <taxon>Suillineae</taxon>
        <taxon>Suillaceae</taxon>
        <taxon>Suillus</taxon>
    </lineage>
</organism>
<feature type="region of interest" description="Disordered" evidence="2">
    <location>
        <begin position="1"/>
        <end position="21"/>
    </location>
</feature>
<dbReference type="RefSeq" id="XP_041296679.1">
    <property type="nucleotide sequence ID" value="XM_041441107.1"/>
</dbReference>
<dbReference type="InterPro" id="IPR046521">
    <property type="entry name" value="DUF6698"/>
</dbReference>
<feature type="compositionally biased region" description="Basic residues" evidence="2">
    <location>
        <begin position="461"/>
        <end position="472"/>
    </location>
</feature>
<keyword evidence="4" id="KW-1185">Reference proteome</keyword>
<protein>
    <submittedName>
        <fullName evidence="3">Uncharacterized protein</fullName>
    </submittedName>
</protein>
<accession>A0A9P7FG15</accession>
<keyword evidence="1" id="KW-0175">Coiled coil</keyword>
<feature type="coiled-coil region" evidence="1">
    <location>
        <begin position="39"/>
        <end position="73"/>
    </location>
</feature>
<evidence type="ECO:0000313" key="4">
    <source>
        <dbReference type="Proteomes" id="UP000823399"/>
    </source>
</evidence>
<evidence type="ECO:0000256" key="2">
    <source>
        <dbReference type="SAM" id="MobiDB-lite"/>
    </source>
</evidence>
<dbReference type="EMBL" id="JABBWM010000009">
    <property type="protein sequence ID" value="KAG2114731.1"/>
    <property type="molecule type" value="Genomic_DNA"/>
</dbReference>
<dbReference type="Pfam" id="PF20414">
    <property type="entry name" value="DUF6698"/>
    <property type="match status" value="1"/>
</dbReference>
<name>A0A9P7FG15_9AGAM</name>
<gene>
    <name evidence="3" type="ORF">F5147DRAFT_770044</name>
</gene>
<dbReference type="GeneID" id="64703366"/>
<evidence type="ECO:0000256" key="1">
    <source>
        <dbReference type="SAM" id="Coils"/>
    </source>
</evidence>
<feature type="region of interest" description="Disordered" evidence="2">
    <location>
        <begin position="393"/>
        <end position="421"/>
    </location>
</feature>
<proteinExistence type="predicted"/>
<reference evidence="3" key="1">
    <citation type="journal article" date="2020" name="New Phytol.">
        <title>Comparative genomics reveals dynamic genome evolution in host specialist ectomycorrhizal fungi.</title>
        <authorList>
            <person name="Lofgren L.A."/>
            <person name="Nguyen N.H."/>
            <person name="Vilgalys R."/>
            <person name="Ruytinx J."/>
            <person name="Liao H.L."/>
            <person name="Branco S."/>
            <person name="Kuo A."/>
            <person name="LaButti K."/>
            <person name="Lipzen A."/>
            <person name="Andreopoulos W."/>
            <person name="Pangilinan J."/>
            <person name="Riley R."/>
            <person name="Hundley H."/>
            <person name="Na H."/>
            <person name="Barry K."/>
            <person name="Grigoriev I.V."/>
            <person name="Stajich J.E."/>
            <person name="Kennedy P.G."/>
        </authorList>
    </citation>
    <scope>NUCLEOTIDE SEQUENCE</scope>
    <source>
        <strain evidence="3">FC423</strain>
    </source>
</reference>
<evidence type="ECO:0000313" key="3">
    <source>
        <dbReference type="EMBL" id="KAG2114731.1"/>
    </source>
</evidence>
<dbReference type="Proteomes" id="UP000823399">
    <property type="component" value="Unassembled WGS sequence"/>
</dbReference>
<dbReference type="AlphaFoldDB" id="A0A9P7FG15"/>
<comment type="caution">
    <text evidence="3">The sequence shown here is derived from an EMBL/GenBank/DDBJ whole genome shotgun (WGS) entry which is preliminary data.</text>
</comment>
<feature type="region of interest" description="Disordered" evidence="2">
    <location>
        <begin position="443"/>
        <end position="489"/>
    </location>
</feature>
<sequence>MSHVSRPSTADSSESDSELDGQNAAGADHIFIPGPGASKGELLETFKMLQVQMQKLQEENRTIKEENKTLHAEKPKQKWRTDAHDKLSVHEDIISIYAHKYGMMIEMFPSSDLLNKRLPDSPTPFDSTEQYTTASTQESAFLDELYRHFPESLHKVMESSYFSDLVMKSIPDAHANEIKKLWGVAGDIFDLPSKYFTNTSYDRANVPEIQQLLGVTSSTNLTVFGNWQLLARILKASLCGITSLHHTSSGGGAHTNSMKWSVRQVTPGSIAWAAVLAIFLLSPDTEFLSTGIGKRSTISYKDLFFTYKKVLVTKWKMKRIVQIVSNINNYIFKAARPSALDSAVHEDFTDVIDRALAALDMESSDDGSETAADITGPGTPTAAAALERHVNESISQPSLSTQWQHTTETLPGPTVNNVATNDGTAADLEDAATPHVVGAAAISSSGEVLQEAANDPSSTRGRSKKSKNRGRKAATPVMASDRTTQQTHK</sequence>